<keyword evidence="1" id="KW-0472">Membrane</keyword>
<name>A0AAV2TR54_CALDB</name>
<keyword evidence="1" id="KW-1133">Transmembrane helix</keyword>
<dbReference type="Gene3D" id="3.30.1360.180">
    <property type="match status" value="1"/>
</dbReference>
<sequence length="571" mass="64711">MPLFLDISMPSYVIKTRSPVAENILWRGGGEADMGNTDPPPYQRLGENDGMIVRRPHKLTLINLIGTSLLITFLVLTIFVLFVLFPSNLFGGRCFWTERNGRCFWPFSRPPSVLLISMDGFRHDYLELVRKRLGPESLPNFARFTMEGVRANHSVNVYPTITMPNHQTLVTGLYSPFHGIVGNDVYDTKWPSKLFSMDSQTSLNEAPWLVDWPEPIWVTLQKSGGLSGSLLWPLTDQPVEGDLPFQTVSEFTLLDGFSTKYPYTKRVDDLLWWLKNPRYHLDLVLAYFDEPDETGHAYGPNSTQVAKVVKELDSTLGRLLDGLDRLQLRDDVDIIITADHGMAQISSSRTIPLNNFVNPSAYSYTHLSTFGFIYPNEGKSEEVYKNLTGAHEHLHVYWLSDVPAYLNFNHANSRTPPIVLVPDPYWYIVQKPNSSVISGNHGYATDFSDMHPFLIARGPSFRVGELIPEVYSVDVYPLMCSLLRVKPRPNNGSLERIASILKPEVAKRLLAAERLSAWLPWFMFNLNLLWALVGLTSLLSILMMLMVCVMLRRRGNGQPSDPVVEDEFVNA</sequence>
<feature type="transmembrane region" description="Helical" evidence="1">
    <location>
        <begin position="61"/>
        <end position="85"/>
    </location>
</feature>
<dbReference type="PANTHER" id="PTHR10151:SF120">
    <property type="entry name" value="BIS(5'-ADENOSYL)-TRIPHOSPHATASE"/>
    <property type="match status" value="1"/>
</dbReference>
<dbReference type="AlphaFoldDB" id="A0AAV2TR54"/>
<evidence type="ECO:0000313" key="2">
    <source>
        <dbReference type="EMBL" id="CAL5139902.1"/>
    </source>
</evidence>
<dbReference type="GO" id="GO:0016787">
    <property type="term" value="F:hydrolase activity"/>
    <property type="evidence" value="ECO:0007669"/>
    <property type="project" value="UniProtKB-ARBA"/>
</dbReference>
<dbReference type="InterPro" id="IPR017850">
    <property type="entry name" value="Alkaline_phosphatase_core_sf"/>
</dbReference>
<dbReference type="Pfam" id="PF01663">
    <property type="entry name" value="Phosphodiest"/>
    <property type="match status" value="1"/>
</dbReference>
<gene>
    <name evidence="2" type="ORF">CDAUBV1_LOCUS15092</name>
</gene>
<keyword evidence="1" id="KW-0812">Transmembrane</keyword>
<dbReference type="Proteomes" id="UP001497525">
    <property type="component" value="Unassembled WGS sequence"/>
</dbReference>
<evidence type="ECO:0000256" key="1">
    <source>
        <dbReference type="SAM" id="Phobius"/>
    </source>
</evidence>
<protein>
    <submittedName>
        <fullName evidence="2">Uncharacterized protein</fullName>
    </submittedName>
</protein>
<accession>A0AAV2TR54</accession>
<dbReference type="EMBL" id="CAXLJL010000678">
    <property type="protein sequence ID" value="CAL5139902.1"/>
    <property type="molecule type" value="Genomic_DNA"/>
</dbReference>
<feature type="transmembrane region" description="Helical" evidence="1">
    <location>
        <begin position="528"/>
        <end position="551"/>
    </location>
</feature>
<dbReference type="SUPFAM" id="SSF53649">
    <property type="entry name" value="Alkaline phosphatase-like"/>
    <property type="match status" value="1"/>
</dbReference>
<comment type="caution">
    <text evidence="2">The sequence shown here is derived from an EMBL/GenBank/DDBJ whole genome shotgun (WGS) entry which is preliminary data.</text>
</comment>
<proteinExistence type="predicted"/>
<dbReference type="InterPro" id="IPR002591">
    <property type="entry name" value="Phosphodiest/P_Trfase"/>
</dbReference>
<reference evidence="2" key="1">
    <citation type="submission" date="2024-06" db="EMBL/GenBank/DDBJ databases">
        <authorList>
            <person name="Liu X."/>
            <person name="Lenzi L."/>
            <person name="Haldenby T S."/>
            <person name="Uol C."/>
        </authorList>
    </citation>
    <scope>NUCLEOTIDE SEQUENCE</scope>
</reference>
<dbReference type="CDD" id="cd16018">
    <property type="entry name" value="Enpp"/>
    <property type="match status" value="1"/>
</dbReference>
<dbReference type="Gene3D" id="3.40.720.10">
    <property type="entry name" value="Alkaline Phosphatase, subunit A"/>
    <property type="match status" value="1"/>
</dbReference>
<dbReference type="PANTHER" id="PTHR10151">
    <property type="entry name" value="ECTONUCLEOTIDE PYROPHOSPHATASE/PHOSPHODIESTERASE"/>
    <property type="match status" value="1"/>
</dbReference>
<organism evidence="2 3">
    <name type="scientific">Calicophoron daubneyi</name>
    <name type="common">Rumen fluke</name>
    <name type="synonym">Paramphistomum daubneyi</name>
    <dbReference type="NCBI Taxonomy" id="300641"/>
    <lineage>
        <taxon>Eukaryota</taxon>
        <taxon>Metazoa</taxon>
        <taxon>Spiralia</taxon>
        <taxon>Lophotrochozoa</taxon>
        <taxon>Platyhelminthes</taxon>
        <taxon>Trematoda</taxon>
        <taxon>Digenea</taxon>
        <taxon>Plagiorchiida</taxon>
        <taxon>Pronocephalata</taxon>
        <taxon>Paramphistomoidea</taxon>
        <taxon>Paramphistomidae</taxon>
        <taxon>Calicophoron</taxon>
    </lineage>
</organism>
<evidence type="ECO:0000313" key="3">
    <source>
        <dbReference type="Proteomes" id="UP001497525"/>
    </source>
</evidence>